<dbReference type="Proteomes" id="UP000758155">
    <property type="component" value="Unassembled WGS sequence"/>
</dbReference>
<name>A0A9P5BZ82_9PLEO</name>
<protein>
    <submittedName>
        <fullName evidence="1">Uncharacterized protein</fullName>
    </submittedName>
</protein>
<keyword evidence="2" id="KW-1185">Reference proteome</keyword>
<dbReference type="EMBL" id="SWKV01000049">
    <property type="protein sequence ID" value="KAF3036558.1"/>
    <property type="molecule type" value="Genomic_DNA"/>
</dbReference>
<sequence length="155" mass="17361">MEYLDYCLALWNEPYETGPLSAGGDFYNYFVLGLLPVSYNRTEGIYNTTYQPERYNFSSYDYTLKLFNDWVPKGYTTEAPLNYSQPFRTEDIVTLTDGACSSACAFLVEMFTQVGVKTVVASGRPTTCPTQAHIGGNRGAVIYSADQIDGRLVNF</sequence>
<comment type="caution">
    <text evidence="1">The sequence shown here is derived from an EMBL/GenBank/DDBJ whole genome shotgun (WGS) entry which is preliminary data.</text>
</comment>
<organism evidence="1 2">
    <name type="scientific">Didymella heteroderae</name>
    <dbReference type="NCBI Taxonomy" id="1769908"/>
    <lineage>
        <taxon>Eukaryota</taxon>
        <taxon>Fungi</taxon>
        <taxon>Dikarya</taxon>
        <taxon>Ascomycota</taxon>
        <taxon>Pezizomycotina</taxon>
        <taxon>Dothideomycetes</taxon>
        <taxon>Pleosporomycetidae</taxon>
        <taxon>Pleosporales</taxon>
        <taxon>Pleosporineae</taxon>
        <taxon>Didymellaceae</taxon>
        <taxon>Didymella</taxon>
    </lineage>
</organism>
<accession>A0A9P5BZ82</accession>
<evidence type="ECO:0000313" key="1">
    <source>
        <dbReference type="EMBL" id="KAF3036558.1"/>
    </source>
</evidence>
<dbReference type="PANTHER" id="PTHR37049:SF5">
    <property type="entry name" value="TAIL SPECIFIC PROTEASE DOMAIN-CONTAINING PROTEIN"/>
    <property type="match status" value="1"/>
</dbReference>
<dbReference type="OrthoDB" id="27214at2759"/>
<proteinExistence type="predicted"/>
<evidence type="ECO:0000313" key="2">
    <source>
        <dbReference type="Proteomes" id="UP000758155"/>
    </source>
</evidence>
<dbReference type="InterPro" id="IPR052766">
    <property type="entry name" value="S41A_metabolite_peptidase"/>
</dbReference>
<reference evidence="1" key="1">
    <citation type="submission" date="2019-04" db="EMBL/GenBank/DDBJ databases">
        <title>Sequencing of skin fungus with MAO and IRED activity.</title>
        <authorList>
            <person name="Marsaioli A.J."/>
            <person name="Bonatto J.M.C."/>
            <person name="Reis Junior O."/>
        </authorList>
    </citation>
    <scope>NUCLEOTIDE SEQUENCE</scope>
    <source>
        <strain evidence="1">28M1</strain>
    </source>
</reference>
<dbReference type="PANTHER" id="PTHR37049">
    <property type="entry name" value="PEPTIDASE S41 FAMILY PROTEIN"/>
    <property type="match status" value="1"/>
</dbReference>
<dbReference type="AlphaFoldDB" id="A0A9P5BZ82"/>
<gene>
    <name evidence="1" type="ORF">E8E12_004968</name>
</gene>